<evidence type="ECO:0000313" key="1">
    <source>
        <dbReference type="EMBL" id="CAB4332041.1"/>
    </source>
</evidence>
<organism evidence="1">
    <name type="scientific">freshwater metagenome</name>
    <dbReference type="NCBI Taxonomy" id="449393"/>
    <lineage>
        <taxon>unclassified sequences</taxon>
        <taxon>metagenomes</taxon>
        <taxon>ecological metagenomes</taxon>
    </lineage>
</organism>
<name>A0A6J5YP39_9ZZZZ</name>
<protein>
    <submittedName>
        <fullName evidence="1">Unannotated protein</fullName>
    </submittedName>
</protein>
<accession>A0A6J5YP39</accession>
<dbReference type="EMBL" id="CAESAF010000013">
    <property type="protein sequence ID" value="CAB4332041.1"/>
    <property type="molecule type" value="Genomic_DNA"/>
</dbReference>
<proteinExistence type="predicted"/>
<gene>
    <name evidence="1" type="ORF">UFOPK3574_00257</name>
</gene>
<dbReference type="AlphaFoldDB" id="A0A6J5YP39"/>
<reference evidence="1" key="1">
    <citation type="submission" date="2020-05" db="EMBL/GenBank/DDBJ databases">
        <authorList>
            <person name="Chiriac C."/>
            <person name="Salcher M."/>
            <person name="Ghai R."/>
            <person name="Kavagutti S V."/>
        </authorList>
    </citation>
    <scope>NUCLEOTIDE SEQUENCE</scope>
</reference>
<sequence length="50" mass="5683">MRLIRRLLAVFALLAVAFQAVGSFLSWAQRQDDAPADAWIDEDEDEFEDA</sequence>